<dbReference type="STRING" id="396588.Tgr7_3014"/>
<evidence type="ECO:0000256" key="2">
    <source>
        <dbReference type="ARBA" id="ARBA00022490"/>
    </source>
</evidence>
<name>B8GPT7_THISH</name>
<keyword evidence="6" id="KW-0808">Transferase</keyword>
<keyword evidence="1" id="KW-0719">Serine esterase</keyword>
<keyword evidence="4" id="KW-0378">Hydrolase</keyword>
<organism evidence="6 7">
    <name type="scientific">Thioalkalivibrio sulfidiphilus (strain HL-EbGR7)</name>
    <dbReference type="NCBI Taxonomy" id="396588"/>
    <lineage>
        <taxon>Bacteria</taxon>
        <taxon>Pseudomonadati</taxon>
        <taxon>Pseudomonadota</taxon>
        <taxon>Gammaproteobacteria</taxon>
        <taxon>Chromatiales</taxon>
        <taxon>Ectothiorhodospiraceae</taxon>
        <taxon>Thioalkalivibrio</taxon>
    </lineage>
</organism>
<dbReference type="GO" id="GO:0052689">
    <property type="term" value="F:carboxylic ester hydrolase activity"/>
    <property type="evidence" value="ECO:0007669"/>
    <property type="project" value="UniProtKB-KW"/>
</dbReference>
<dbReference type="InterPro" id="IPR000073">
    <property type="entry name" value="AB_hydrolase_1"/>
</dbReference>
<dbReference type="PANTHER" id="PTHR43194:SF5">
    <property type="entry name" value="PIMELOYL-[ACYL-CARRIER PROTEIN] METHYL ESTER ESTERASE"/>
    <property type="match status" value="1"/>
</dbReference>
<evidence type="ECO:0000313" key="6">
    <source>
        <dbReference type="EMBL" id="ACL74084.1"/>
    </source>
</evidence>
<dbReference type="HOGENOM" id="CLU_020336_12_2_6"/>
<sequence>MPPTLLCIHGWGLNGSVWQDLAGALAGRARVLAPDLPGHGARAGEGRFGGLEAVADELAAGLDARVCVVGWSLGGLLALSLARRHPDKVSSLVLLAATPRFVRAPDWPHAMDPGVLADFARDLAGDFSSTLARFLALQFLGAPGRGEALRTLKARCLAMPPAPGGLAEGLEILRGTDLRAELAGLTAPVHGLFGDLDTLVPVAVVPDLQRLRPDMSVHVLRGAGHAPLLTHVQEVADRLLEWCDGA</sequence>
<accession>B8GPT7</accession>
<dbReference type="ESTHER" id="thish-b8gpt7">
    <property type="family name" value="BioH"/>
</dbReference>
<dbReference type="InterPro" id="IPR010076">
    <property type="entry name" value="BioH"/>
</dbReference>
<dbReference type="PANTHER" id="PTHR43194">
    <property type="entry name" value="HYDROLASE ALPHA/BETA FOLD FAMILY"/>
    <property type="match status" value="1"/>
</dbReference>
<evidence type="ECO:0000259" key="5">
    <source>
        <dbReference type="Pfam" id="PF00561"/>
    </source>
</evidence>
<dbReference type="NCBIfam" id="TIGR01738">
    <property type="entry name" value="bioH"/>
    <property type="match status" value="1"/>
</dbReference>
<dbReference type="Gene3D" id="3.40.50.1820">
    <property type="entry name" value="alpha/beta hydrolase"/>
    <property type="match status" value="1"/>
</dbReference>
<evidence type="ECO:0000256" key="3">
    <source>
        <dbReference type="ARBA" id="ARBA00022756"/>
    </source>
</evidence>
<dbReference type="SUPFAM" id="SSF53474">
    <property type="entry name" value="alpha/beta-Hydrolases"/>
    <property type="match status" value="1"/>
</dbReference>
<dbReference type="EMBL" id="CP001339">
    <property type="protein sequence ID" value="ACL74084.1"/>
    <property type="molecule type" value="Genomic_DNA"/>
</dbReference>
<dbReference type="InterPro" id="IPR029058">
    <property type="entry name" value="AB_hydrolase_fold"/>
</dbReference>
<dbReference type="Pfam" id="PF00561">
    <property type="entry name" value="Abhydrolase_1"/>
    <property type="match status" value="1"/>
</dbReference>
<evidence type="ECO:0000256" key="4">
    <source>
        <dbReference type="ARBA" id="ARBA00022801"/>
    </source>
</evidence>
<gene>
    <name evidence="6" type="ordered locus">Tgr7_3014</name>
</gene>
<evidence type="ECO:0000256" key="1">
    <source>
        <dbReference type="ARBA" id="ARBA00022487"/>
    </source>
</evidence>
<feature type="domain" description="AB hydrolase-1" evidence="5">
    <location>
        <begin position="3"/>
        <end position="231"/>
    </location>
</feature>
<dbReference type="PRINTS" id="PR00111">
    <property type="entry name" value="ABHYDROLASE"/>
</dbReference>
<dbReference type="InterPro" id="IPR050228">
    <property type="entry name" value="Carboxylesterase_BioH"/>
</dbReference>
<evidence type="ECO:0000313" key="7">
    <source>
        <dbReference type="Proteomes" id="UP000002383"/>
    </source>
</evidence>
<keyword evidence="3" id="KW-0093">Biotin biosynthesis</keyword>
<protein>
    <submittedName>
        <fullName evidence="6">Putative pimeloyl-BioC--CoA transferase BioH</fullName>
    </submittedName>
</protein>
<dbReference type="Proteomes" id="UP000002383">
    <property type="component" value="Chromosome"/>
</dbReference>
<keyword evidence="7" id="KW-1185">Reference proteome</keyword>
<dbReference type="GO" id="GO:0016740">
    <property type="term" value="F:transferase activity"/>
    <property type="evidence" value="ECO:0007669"/>
    <property type="project" value="UniProtKB-KW"/>
</dbReference>
<reference evidence="6 7" key="1">
    <citation type="journal article" date="2011" name="Stand. Genomic Sci.">
        <title>Complete genome sequence of 'Thioalkalivibrio sulfidophilus' HL-EbGr7.</title>
        <authorList>
            <person name="Muyzer G."/>
            <person name="Sorokin D.Y."/>
            <person name="Mavromatis K."/>
            <person name="Lapidus A."/>
            <person name="Clum A."/>
            <person name="Ivanova N."/>
            <person name="Pati A."/>
            <person name="d'Haeseleer P."/>
            <person name="Woyke T."/>
            <person name="Kyrpides N.C."/>
        </authorList>
    </citation>
    <scope>NUCLEOTIDE SEQUENCE [LARGE SCALE GENOMIC DNA]</scope>
    <source>
        <strain evidence="6 7">HL-EbGR7</strain>
    </source>
</reference>
<dbReference type="AlphaFoldDB" id="B8GPT7"/>
<dbReference type="eggNOG" id="COG0596">
    <property type="taxonomic scope" value="Bacteria"/>
</dbReference>
<dbReference type="GO" id="GO:0009102">
    <property type="term" value="P:biotin biosynthetic process"/>
    <property type="evidence" value="ECO:0007669"/>
    <property type="project" value="UniProtKB-KW"/>
</dbReference>
<dbReference type="KEGG" id="tgr:Tgr7_3014"/>
<keyword evidence="2" id="KW-0963">Cytoplasm</keyword>
<dbReference type="MEROPS" id="S33.994"/>
<proteinExistence type="predicted"/>